<gene>
    <name evidence="9" type="ORF">GCM10011351_04180</name>
</gene>
<dbReference type="EMBL" id="BMLG01000001">
    <property type="protein sequence ID" value="GGM21452.1"/>
    <property type="molecule type" value="Genomic_DNA"/>
</dbReference>
<keyword evidence="3 7" id="KW-0812">Transmembrane</keyword>
<organism evidence="9 10">
    <name type="scientific">Paraliobacillus quinghaiensis</name>
    <dbReference type="NCBI Taxonomy" id="470815"/>
    <lineage>
        <taxon>Bacteria</taxon>
        <taxon>Bacillati</taxon>
        <taxon>Bacillota</taxon>
        <taxon>Bacilli</taxon>
        <taxon>Bacillales</taxon>
        <taxon>Bacillaceae</taxon>
        <taxon>Paraliobacillus</taxon>
    </lineage>
</organism>
<evidence type="ECO:0008006" key="11">
    <source>
        <dbReference type="Google" id="ProtNLM"/>
    </source>
</evidence>
<dbReference type="OrthoDB" id="2376965at2"/>
<evidence type="ECO:0000256" key="1">
    <source>
        <dbReference type="ARBA" id="ARBA00004236"/>
    </source>
</evidence>
<feature type="region of interest" description="Disordered" evidence="6">
    <location>
        <begin position="41"/>
        <end position="63"/>
    </location>
</feature>
<reference evidence="9" key="1">
    <citation type="journal article" date="2014" name="Int. J. Syst. Evol. Microbiol.">
        <title>Complete genome sequence of Corynebacterium casei LMG S-19264T (=DSM 44701T), isolated from a smear-ripened cheese.</title>
        <authorList>
            <consortium name="US DOE Joint Genome Institute (JGI-PGF)"/>
            <person name="Walter F."/>
            <person name="Albersmeier A."/>
            <person name="Kalinowski J."/>
            <person name="Ruckert C."/>
        </authorList>
    </citation>
    <scope>NUCLEOTIDE SEQUENCE</scope>
    <source>
        <strain evidence="9">CGMCC 1.6333</strain>
    </source>
</reference>
<feature type="chain" id="PRO_5037553584" description="Flagellar protein" evidence="8">
    <location>
        <begin position="25"/>
        <end position="227"/>
    </location>
</feature>
<proteinExistence type="predicted"/>
<sequence length="227" mass="25548">MKRLKLIILCLGLVGLFHPASVEAASDNGFVDELYKEDVEENEPIEENGEEEGNNGEAEPGLGKQSSTNPIILFIQIIITLAFIIGLIYILLKFMNKKNKLFKHAGTLENVGGISLGTNKSIQMIRIGERFYVVGVGENIELLSEITDEKTIETLTNDQASEQTNSNQINDVFTQVIPNLLNRKKQPDQMKSPSEFSSLFKKELETLSEKRKKVTAQYKRKDEDKNE</sequence>
<dbReference type="GO" id="GO:0016020">
    <property type="term" value="C:membrane"/>
    <property type="evidence" value="ECO:0007669"/>
    <property type="project" value="InterPro"/>
</dbReference>
<keyword evidence="5 7" id="KW-0472">Membrane</keyword>
<keyword evidence="10" id="KW-1185">Reference proteome</keyword>
<protein>
    <recommendedName>
        <fullName evidence="11">Flagellar protein</fullName>
    </recommendedName>
</protein>
<evidence type="ECO:0000313" key="10">
    <source>
        <dbReference type="Proteomes" id="UP000618460"/>
    </source>
</evidence>
<evidence type="ECO:0000313" key="9">
    <source>
        <dbReference type="EMBL" id="GGM21452.1"/>
    </source>
</evidence>
<evidence type="ECO:0000256" key="2">
    <source>
        <dbReference type="ARBA" id="ARBA00022475"/>
    </source>
</evidence>
<evidence type="ECO:0000256" key="4">
    <source>
        <dbReference type="ARBA" id="ARBA00022989"/>
    </source>
</evidence>
<dbReference type="InterPro" id="IPR022781">
    <property type="entry name" value="Flagellar_biosynth_FliO"/>
</dbReference>
<evidence type="ECO:0000256" key="3">
    <source>
        <dbReference type="ARBA" id="ARBA00022692"/>
    </source>
</evidence>
<evidence type="ECO:0000256" key="6">
    <source>
        <dbReference type="SAM" id="MobiDB-lite"/>
    </source>
</evidence>
<dbReference type="AlphaFoldDB" id="A0A917TFX1"/>
<accession>A0A917TFX1</accession>
<dbReference type="GO" id="GO:0044781">
    <property type="term" value="P:bacterial-type flagellum organization"/>
    <property type="evidence" value="ECO:0007669"/>
    <property type="project" value="InterPro"/>
</dbReference>
<keyword evidence="8" id="KW-0732">Signal</keyword>
<feature type="compositionally biased region" description="Acidic residues" evidence="6">
    <location>
        <begin position="41"/>
        <end position="54"/>
    </location>
</feature>
<evidence type="ECO:0000256" key="8">
    <source>
        <dbReference type="SAM" id="SignalP"/>
    </source>
</evidence>
<dbReference type="Pfam" id="PF04347">
    <property type="entry name" value="FliO"/>
    <property type="match status" value="1"/>
</dbReference>
<comment type="caution">
    <text evidence="9">The sequence shown here is derived from an EMBL/GenBank/DDBJ whole genome shotgun (WGS) entry which is preliminary data.</text>
</comment>
<name>A0A917TFX1_9BACI</name>
<comment type="subcellular location">
    <subcellularLocation>
        <location evidence="1">Cell membrane</location>
    </subcellularLocation>
</comment>
<keyword evidence="4 7" id="KW-1133">Transmembrane helix</keyword>
<feature type="transmembrane region" description="Helical" evidence="7">
    <location>
        <begin position="71"/>
        <end position="92"/>
    </location>
</feature>
<evidence type="ECO:0000256" key="5">
    <source>
        <dbReference type="ARBA" id="ARBA00023136"/>
    </source>
</evidence>
<dbReference type="Proteomes" id="UP000618460">
    <property type="component" value="Unassembled WGS sequence"/>
</dbReference>
<keyword evidence="2" id="KW-1003">Cell membrane</keyword>
<reference evidence="9" key="2">
    <citation type="submission" date="2020-09" db="EMBL/GenBank/DDBJ databases">
        <authorList>
            <person name="Sun Q."/>
            <person name="Zhou Y."/>
        </authorList>
    </citation>
    <scope>NUCLEOTIDE SEQUENCE</scope>
    <source>
        <strain evidence="9">CGMCC 1.6333</strain>
    </source>
</reference>
<feature type="signal peptide" evidence="8">
    <location>
        <begin position="1"/>
        <end position="24"/>
    </location>
</feature>
<evidence type="ECO:0000256" key="7">
    <source>
        <dbReference type="SAM" id="Phobius"/>
    </source>
</evidence>
<dbReference type="RefSeq" id="WP_117151821.1">
    <property type="nucleotide sequence ID" value="NZ_BMLG01000001.1"/>
</dbReference>